<accession>A0A168BYS8</accession>
<organism evidence="2 3">
    <name type="scientific">Moelleriella libera RCEF 2490</name>
    <dbReference type="NCBI Taxonomy" id="1081109"/>
    <lineage>
        <taxon>Eukaryota</taxon>
        <taxon>Fungi</taxon>
        <taxon>Dikarya</taxon>
        <taxon>Ascomycota</taxon>
        <taxon>Pezizomycotina</taxon>
        <taxon>Sordariomycetes</taxon>
        <taxon>Hypocreomycetidae</taxon>
        <taxon>Hypocreales</taxon>
        <taxon>Clavicipitaceae</taxon>
        <taxon>Moelleriella</taxon>
    </lineage>
</organism>
<dbReference type="AlphaFoldDB" id="A0A168BYS8"/>
<dbReference type="EMBL" id="AZGY01000008">
    <property type="protein sequence ID" value="KZZ95924.1"/>
    <property type="molecule type" value="Genomic_DNA"/>
</dbReference>
<keyword evidence="3" id="KW-1185">Reference proteome</keyword>
<proteinExistence type="predicted"/>
<evidence type="ECO:0000313" key="2">
    <source>
        <dbReference type="EMBL" id="KZZ95924.1"/>
    </source>
</evidence>
<name>A0A168BYS8_9HYPO</name>
<dbReference type="OrthoDB" id="3563866at2759"/>
<protein>
    <submittedName>
        <fullName evidence="2">Uncharacterized protein</fullName>
    </submittedName>
</protein>
<evidence type="ECO:0000313" key="3">
    <source>
        <dbReference type="Proteomes" id="UP000078544"/>
    </source>
</evidence>
<gene>
    <name evidence="2" type="ORF">AAL_04220</name>
</gene>
<evidence type="ECO:0000256" key="1">
    <source>
        <dbReference type="SAM" id="MobiDB-lite"/>
    </source>
</evidence>
<feature type="compositionally biased region" description="Low complexity" evidence="1">
    <location>
        <begin position="17"/>
        <end position="27"/>
    </location>
</feature>
<feature type="region of interest" description="Disordered" evidence="1">
    <location>
        <begin position="1"/>
        <end position="31"/>
    </location>
</feature>
<dbReference type="Proteomes" id="UP000078544">
    <property type="component" value="Unassembled WGS sequence"/>
</dbReference>
<sequence>MPTPSEIGSALSTPMESPASSIASPPILGYNFPKPEGEIDIDEALKRKPLRWTFQGQMDANKARRPAVMEDLRKKNLEQAKKDLLKLQGTQQSS</sequence>
<comment type="caution">
    <text evidence="2">The sequence shown here is derived from an EMBL/GenBank/DDBJ whole genome shotgun (WGS) entry which is preliminary data.</text>
</comment>
<reference evidence="2 3" key="1">
    <citation type="journal article" date="2016" name="Genome Biol. Evol.">
        <title>Divergent and convergent evolution of fungal pathogenicity.</title>
        <authorList>
            <person name="Shang Y."/>
            <person name="Xiao G."/>
            <person name="Zheng P."/>
            <person name="Cen K."/>
            <person name="Zhan S."/>
            <person name="Wang C."/>
        </authorList>
    </citation>
    <scope>NUCLEOTIDE SEQUENCE [LARGE SCALE GENOMIC DNA]</scope>
    <source>
        <strain evidence="2 3">RCEF 2490</strain>
    </source>
</reference>